<dbReference type="PANTHER" id="PTHR20930">
    <property type="entry name" value="OVARIAN CARCINOMA ANTIGEN CA125-RELATED"/>
    <property type="match status" value="1"/>
</dbReference>
<dbReference type="InterPro" id="IPR000270">
    <property type="entry name" value="PB1_dom"/>
</dbReference>
<feature type="transmembrane region" description="Helical" evidence="2">
    <location>
        <begin position="6"/>
        <end position="25"/>
    </location>
</feature>
<reference evidence="4 6" key="2">
    <citation type="journal article" date="2014" name="BMC Genomics">
        <title>An improved genome release (version Mt4.0) for the model legume Medicago truncatula.</title>
        <authorList>
            <person name="Tang H."/>
            <person name="Krishnakumar V."/>
            <person name="Bidwell S."/>
            <person name="Rosen B."/>
            <person name="Chan A."/>
            <person name="Zhou S."/>
            <person name="Gentzbittel L."/>
            <person name="Childs K.L."/>
            <person name="Yandell M."/>
            <person name="Gundlach H."/>
            <person name="Mayer K.F."/>
            <person name="Schwartz D.C."/>
            <person name="Town C.D."/>
        </authorList>
    </citation>
    <scope>GENOME REANNOTATION</scope>
    <source>
        <strain evidence="4">A17</strain>
        <strain evidence="5 6">cv. Jemalong A17</strain>
    </source>
</reference>
<dbReference type="PROSITE" id="PS51745">
    <property type="entry name" value="PB1"/>
    <property type="match status" value="1"/>
</dbReference>
<keyword evidence="6" id="KW-1185">Reference proteome</keyword>
<keyword evidence="2" id="KW-1133">Transmembrane helix</keyword>
<dbReference type="HOGENOM" id="CLU_1505651_0_0_1"/>
<reference evidence="4 6" key="1">
    <citation type="journal article" date="2011" name="Nature">
        <title>The Medicago genome provides insight into the evolution of rhizobial symbioses.</title>
        <authorList>
            <person name="Young N.D."/>
            <person name="Debelle F."/>
            <person name="Oldroyd G.E."/>
            <person name="Geurts R."/>
            <person name="Cannon S.B."/>
            <person name="Udvardi M.K."/>
            <person name="Benedito V.A."/>
            <person name="Mayer K.F."/>
            <person name="Gouzy J."/>
            <person name="Schoof H."/>
            <person name="Van de Peer Y."/>
            <person name="Proost S."/>
            <person name="Cook D.R."/>
            <person name="Meyers B.C."/>
            <person name="Spannagl M."/>
            <person name="Cheung F."/>
            <person name="De Mita S."/>
            <person name="Krishnakumar V."/>
            <person name="Gundlach H."/>
            <person name="Zhou S."/>
            <person name="Mudge J."/>
            <person name="Bharti A.K."/>
            <person name="Murray J.D."/>
            <person name="Naoumkina M.A."/>
            <person name="Rosen B."/>
            <person name="Silverstein K.A."/>
            <person name="Tang H."/>
            <person name="Rombauts S."/>
            <person name="Zhao P.X."/>
            <person name="Zhou P."/>
            <person name="Barbe V."/>
            <person name="Bardou P."/>
            <person name="Bechner M."/>
            <person name="Bellec A."/>
            <person name="Berger A."/>
            <person name="Berges H."/>
            <person name="Bidwell S."/>
            <person name="Bisseling T."/>
            <person name="Choisne N."/>
            <person name="Couloux A."/>
            <person name="Denny R."/>
            <person name="Deshpande S."/>
            <person name="Dai X."/>
            <person name="Doyle J.J."/>
            <person name="Dudez A.M."/>
            <person name="Farmer A.D."/>
            <person name="Fouteau S."/>
            <person name="Franken C."/>
            <person name="Gibelin C."/>
            <person name="Gish J."/>
            <person name="Goldstein S."/>
            <person name="Gonzalez A.J."/>
            <person name="Green P.J."/>
            <person name="Hallab A."/>
            <person name="Hartog M."/>
            <person name="Hua A."/>
            <person name="Humphray S.J."/>
            <person name="Jeong D.H."/>
            <person name="Jing Y."/>
            <person name="Jocker A."/>
            <person name="Kenton S.M."/>
            <person name="Kim D.J."/>
            <person name="Klee K."/>
            <person name="Lai H."/>
            <person name="Lang C."/>
            <person name="Lin S."/>
            <person name="Macmil S.L."/>
            <person name="Magdelenat G."/>
            <person name="Matthews L."/>
            <person name="McCorrison J."/>
            <person name="Monaghan E.L."/>
            <person name="Mun J.H."/>
            <person name="Najar F.Z."/>
            <person name="Nicholson C."/>
            <person name="Noirot C."/>
            <person name="O'Bleness M."/>
            <person name="Paule C.R."/>
            <person name="Poulain J."/>
            <person name="Prion F."/>
            <person name="Qin B."/>
            <person name="Qu C."/>
            <person name="Retzel E.F."/>
            <person name="Riddle C."/>
            <person name="Sallet E."/>
            <person name="Samain S."/>
            <person name="Samson N."/>
            <person name="Sanders I."/>
            <person name="Saurat O."/>
            <person name="Scarpelli C."/>
            <person name="Schiex T."/>
            <person name="Segurens B."/>
            <person name="Severin A.J."/>
            <person name="Sherrier D.J."/>
            <person name="Shi R."/>
            <person name="Sims S."/>
            <person name="Singer S.R."/>
            <person name="Sinharoy S."/>
            <person name="Sterck L."/>
            <person name="Viollet A."/>
            <person name="Wang B.B."/>
            <person name="Wang K."/>
            <person name="Wang M."/>
            <person name="Wang X."/>
            <person name="Warfsmann J."/>
            <person name="Weissenbach J."/>
            <person name="White D.D."/>
            <person name="White J.D."/>
            <person name="Wiley G.B."/>
            <person name="Wincker P."/>
            <person name="Xing Y."/>
            <person name="Yang L."/>
            <person name="Yao Z."/>
            <person name="Ying F."/>
            <person name="Zhai J."/>
            <person name="Zhou L."/>
            <person name="Zuber A."/>
            <person name="Denarie J."/>
            <person name="Dixon R.A."/>
            <person name="May G.D."/>
            <person name="Schwartz D.C."/>
            <person name="Rogers J."/>
            <person name="Quetier F."/>
            <person name="Town C.D."/>
            <person name="Roe B.A."/>
        </authorList>
    </citation>
    <scope>NUCLEOTIDE SEQUENCE [LARGE SCALE GENOMIC DNA]</scope>
    <source>
        <strain evidence="4">A17</strain>
        <strain evidence="5 6">cv. Jemalong A17</strain>
    </source>
</reference>
<dbReference type="SMART" id="SM00666">
    <property type="entry name" value="PB1"/>
    <property type="match status" value="1"/>
</dbReference>
<dbReference type="OrthoDB" id="1435650at2759"/>
<evidence type="ECO:0000256" key="2">
    <source>
        <dbReference type="SAM" id="Phobius"/>
    </source>
</evidence>
<keyword evidence="2" id="KW-0472">Membrane</keyword>
<name>A0A072UQZ7_MEDTR</name>
<evidence type="ECO:0000256" key="1">
    <source>
        <dbReference type="ARBA" id="ARBA00011726"/>
    </source>
</evidence>
<evidence type="ECO:0000313" key="6">
    <source>
        <dbReference type="Proteomes" id="UP000002051"/>
    </source>
</evidence>
<proteinExistence type="predicted"/>
<dbReference type="InterPro" id="IPR053793">
    <property type="entry name" value="PB1-like"/>
</dbReference>
<dbReference type="Proteomes" id="UP000002051">
    <property type="component" value="Chromosome 4"/>
</dbReference>
<gene>
    <name evidence="5" type="primary">25493712</name>
    <name evidence="4" type="ordered locus">MTR_4g104890</name>
</gene>
<dbReference type="KEGG" id="mtr:25493712"/>
<dbReference type="PANTHER" id="PTHR20930:SF0">
    <property type="entry name" value="PROTEIN ILRUN"/>
    <property type="match status" value="1"/>
</dbReference>
<dbReference type="EnsemblPlants" id="KEH31776">
    <property type="protein sequence ID" value="KEH31776"/>
    <property type="gene ID" value="MTR_4g104890"/>
</dbReference>
<dbReference type="EMBL" id="CM001220">
    <property type="protein sequence ID" value="KEH31776.1"/>
    <property type="molecule type" value="Genomic_DNA"/>
</dbReference>
<organism evidence="4 6">
    <name type="scientific">Medicago truncatula</name>
    <name type="common">Barrel medic</name>
    <name type="synonym">Medicago tribuloides</name>
    <dbReference type="NCBI Taxonomy" id="3880"/>
    <lineage>
        <taxon>Eukaryota</taxon>
        <taxon>Viridiplantae</taxon>
        <taxon>Streptophyta</taxon>
        <taxon>Embryophyta</taxon>
        <taxon>Tracheophyta</taxon>
        <taxon>Spermatophyta</taxon>
        <taxon>Magnoliopsida</taxon>
        <taxon>eudicotyledons</taxon>
        <taxon>Gunneridae</taxon>
        <taxon>Pentapetalae</taxon>
        <taxon>rosids</taxon>
        <taxon>fabids</taxon>
        <taxon>Fabales</taxon>
        <taxon>Fabaceae</taxon>
        <taxon>Papilionoideae</taxon>
        <taxon>50 kb inversion clade</taxon>
        <taxon>NPAAA clade</taxon>
        <taxon>Hologalegina</taxon>
        <taxon>IRL clade</taxon>
        <taxon>Trifolieae</taxon>
        <taxon>Medicago</taxon>
    </lineage>
</organism>
<keyword evidence="2" id="KW-0812">Transmembrane</keyword>
<reference evidence="5" key="3">
    <citation type="submission" date="2015-04" db="UniProtKB">
        <authorList>
            <consortium name="EnsemblPlants"/>
        </authorList>
    </citation>
    <scope>IDENTIFICATION</scope>
    <source>
        <strain evidence="5">cv. Jemalong A17</strain>
    </source>
</reference>
<evidence type="ECO:0000259" key="3">
    <source>
        <dbReference type="PROSITE" id="PS51745"/>
    </source>
</evidence>
<sequence length="179" mass="20857">MATNGYLSVSLLFISSFIAFVLSAMESQLVIKVKFENTFKRFNVSVDENNRMDLKMVELRAKIRSDFNFTDNANFSLRYVDEEGDLVNLVDDDDLHDMMRQQLKYLRIEVQYGNGFFQLRKMISKSVWKILQKEEVLYYGSTFCGRVVFSKSNIRSIGRPISKGWLYGHPPRQPVIKKG</sequence>
<dbReference type="SUPFAM" id="SSF54277">
    <property type="entry name" value="CAD &amp; PB1 domains"/>
    <property type="match status" value="1"/>
</dbReference>
<dbReference type="AlphaFoldDB" id="A0A072UQZ7"/>
<comment type="subunit">
    <text evidence="1">Homodimers and heterodimers.</text>
</comment>
<dbReference type="Pfam" id="PF00564">
    <property type="entry name" value="PB1"/>
    <property type="match status" value="1"/>
</dbReference>
<protein>
    <submittedName>
        <fullName evidence="4">PB1 domain protein</fullName>
    </submittedName>
</protein>
<evidence type="ECO:0000313" key="5">
    <source>
        <dbReference type="EnsemblPlants" id="KEH31776"/>
    </source>
</evidence>
<feature type="domain" description="PB1" evidence="3">
    <location>
        <begin position="28"/>
        <end position="113"/>
    </location>
</feature>
<accession>A0A072UQZ7</accession>
<evidence type="ECO:0000313" key="4">
    <source>
        <dbReference type="EMBL" id="KEH31776.1"/>
    </source>
</evidence>
<dbReference type="STRING" id="3880.A0A072UQZ7"/>
<dbReference type="Gene3D" id="3.10.20.90">
    <property type="entry name" value="Phosphatidylinositol 3-kinase Catalytic Subunit, Chain A, domain 1"/>
    <property type="match status" value="1"/>
</dbReference>